<dbReference type="InterPro" id="IPR007712">
    <property type="entry name" value="RelE/ParE_toxin"/>
</dbReference>
<evidence type="ECO:0000313" key="3">
    <source>
        <dbReference type="Proteomes" id="UP000177610"/>
    </source>
</evidence>
<dbReference type="InterPro" id="IPR035093">
    <property type="entry name" value="RelE/ParE_toxin_dom_sf"/>
</dbReference>
<dbReference type="EMBL" id="MFEH01000006">
    <property type="protein sequence ID" value="OGE73593.1"/>
    <property type="molecule type" value="Genomic_DNA"/>
</dbReference>
<proteinExistence type="predicted"/>
<dbReference type="Gene3D" id="3.30.2310.20">
    <property type="entry name" value="RelE-like"/>
    <property type="match status" value="1"/>
</dbReference>
<evidence type="ECO:0000313" key="2">
    <source>
        <dbReference type="EMBL" id="OGE73593.1"/>
    </source>
</evidence>
<sequence length="85" mass="9867">MRIIYHRIFKKKFKKLPSGIQTAFAHRQALFKVNKMHPLLNNHDVSKVYTGCRSINITGDYRAIFQDEGEIVIFITIGTHSELYG</sequence>
<evidence type="ECO:0008006" key="4">
    <source>
        <dbReference type="Google" id="ProtNLM"/>
    </source>
</evidence>
<evidence type="ECO:0000256" key="1">
    <source>
        <dbReference type="ARBA" id="ARBA00022649"/>
    </source>
</evidence>
<gene>
    <name evidence="2" type="ORF">A2717_00030</name>
</gene>
<dbReference type="SUPFAM" id="SSF143011">
    <property type="entry name" value="RelE-like"/>
    <property type="match status" value="1"/>
</dbReference>
<dbReference type="InterPro" id="IPR004386">
    <property type="entry name" value="Toxin_YafQ-like"/>
</dbReference>
<dbReference type="Proteomes" id="UP000177610">
    <property type="component" value="Unassembled WGS sequence"/>
</dbReference>
<name>A0A1F5N7N4_9BACT</name>
<dbReference type="Pfam" id="PF15738">
    <property type="entry name" value="YafQ_toxin"/>
    <property type="match status" value="1"/>
</dbReference>
<reference evidence="2 3" key="1">
    <citation type="journal article" date="2016" name="Nat. Commun.">
        <title>Thousands of microbial genomes shed light on interconnected biogeochemical processes in an aquifer system.</title>
        <authorList>
            <person name="Anantharaman K."/>
            <person name="Brown C.T."/>
            <person name="Hug L.A."/>
            <person name="Sharon I."/>
            <person name="Castelle C.J."/>
            <person name="Probst A.J."/>
            <person name="Thomas B.C."/>
            <person name="Singh A."/>
            <person name="Wilkins M.J."/>
            <person name="Karaoz U."/>
            <person name="Brodie E.L."/>
            <person name="Williams K.H."/>
            <person name="Hubbard S.S."/>
            <person name="Banfield J.F."/>
        </authorList>
    </citation>
    <scope>NUCLEOTIDE SEQUENCE [LARGE SCALE GENOMIC DNA]</scope>
</reference>
<dbReference type="AlphaFoldDB" id="A0A1F5N7N4"/>
<dbReference type="NCBIfam" id="TIGR02385">
    <property type="entry name" value="RelE_StbE"/>
    <property type="match status" value="1"/>
</dbReference>
<organism evidence="2 3">
    <name type="scientific">Candidatus Doudnabacteria bacterium RIFCSPHIGHO2_01_FULL_41_86</name>
    <dbReference type="NCBI Taxonomy" id="1817821"/>
    <lineage>
        <taxon>Bacteria</taxon>
        <taxon>Candidatus Doudnaibacteriota</taxon>
    </lineage>
</organism>
<dbReference type="STRING" id="1817821.A2717_00030"/>
<keyword evidence="1" id="KW-1277">Toxin-antitoxin system</keyword>
<protein>
    <recommendedName>
        <fullName evidence="4">Plasmid stabilization protein</fullName>
    </recommendedName>
</protein>
<comment type="caution">
    <text evidence="2">The sequence shown here is derived from an EMBL/GenBank/DDBJ whole genome shotgun (WGS) entry which is preliminary data.</text>
</comment>
<accession>A0A1F5N7N4</accession>